<name>A0A1S1HKM1_PROST</name>
<comment type="caution">
    <text evidence="1">The sequence shown here is derived from an EMBL/GenBank/DDBJ whole genome shotgun (WGS) entry which is preliminary data.</text>
</comment>
<organism evidence="1 2">
    <name type="scientific">Providencia stuartii</name>
    <dbReference type="NCBI Taxonomy" id="588"/>
    <lineage>
        <taxon>Bacteria</taxon>
        <taxon>Pseudomonadati</taxon>
        <taxon>Pseudomonadota</taxon>
        <taxon>Gammaproteobacteria</taxon>
        <taxon>Enterobacterales</taxon>
        <taxon>Morganellaceae</taxon>
        <taxon>Providencia</taxon>
    </lineage>
</organism>
<sequence length="65" mass="7492">MLKQTDMTEEAKIVLEVVPHSWWATIEEISDYTELAKSRCQLILTQLAIAGLIKENIEENTFKNI</sequence>
<proteinExistence type="predicted"/>
<reference evidence="1 2" key="1">
    <citation type="submission" date="2016-03" db="EMBL/GenBank/DDBJ databases">
        <title>Genome sequence of Providencia stuartii strain, isolated from the salivary glands of larval Lucilia sericata.</title>
        <authorList>
            <person name="Yuan Y."/>
            <person name="Zhang Y."/>
            <person name="Fu S."/>
            <person name="Crippen T.L."/>
            <person name="Visi D."/>
            <person name="Benbow M.E."/>
            <person name="Allen M."/>
            <person name="Tomberlin J.K."/>
            <person name="Sze S.-H."/>
            <person name="Tarone A.M."/>
        </authorList>
    </citation>
    <scope>NUCLEOTIDE SEQUENCE [LARGE SCALE GENOMIC DNA]</scope>
    <source>
        <strain evidence="1 2">Crippen</strain>
    </source>
</reference>
<dbReference type="EMBL" id="LVIE01000234">
    <property type="protein sequence ID" value="OHT22372.1"/>
    <property type="molecule type" value="Genomic_DNA"/>
</dbReference>
<accession>A0A1S1HKM1</accession>
<evidence type="ECO:0000313" key="1">
    <source>
        <dbReference type="EMBL" id="OHT22372.1"/>
    </source>
</evidence>
<dbReference type="AlphaFoldDB" id="A0A1S1HKM1"/>
<gene>
    <name evidence="1" type="ORF">A3Q29_11190</name>
</gene>
<keyword evidence="2" id="KW-1185">Reference proteome</keyword>
<evidence type="ECO:0000313" key="2">
    <source>
        <dbReference type="Proteomes" id="UP000179588"/>
    </source>
</evidence>
<dbReference type="Proteomes" id="UP000179588">
    <property type="component" value="Unassembled WGS sequence"/>
</dbReference>
<protein>
    <submittedName>
        <fullName evidence="1">TrmB family transcriptional regulator</fullName>
    </submittedName>
</protein>